<dbReference type="Proteomes" id="UP001054837">
    <property type="component" value="Unassembled WGS sequence"/>
</dbReference>
<sequence length="78" mass="8885">MPGKPPSRRFSSVPGFSQFILWLEYQLKGERFSCSSDILIINRCSFCGIFILQTYSLASKQQENPSKVDKVLLINGRI</sequence>
<keyword evidence="2" id="KW-1185">Reference proteome</keyword>
<name>A0AAV4VTC6_9ARAC</name>
<dbReference type="EMBL" id="BPLQ01013633">
    <property type="protein sequence ID" value="GIY73642.1"/>
    <property type="molecule type" value="Genomic_DNA"/>
</dbReference>
<dbReference type="AlphaFoldDB" id="A0AAV4VTC6"/>
<reference evidence="1 2" key="1">
    <citation type="submission" date="2021-06" db="EMBL/GenBank/DDBJ databases">
        <title>Caerostris darwini draft genome.</title>
        <authorList>
            <person name="Kono N."/>
            <person name="Arakawa K."/>
        </authorList>
    </citation>
    <scope>NUCLEOTIDE SEQUENCE [LARGE SCALE GENOMIC DNA]</scope>
</reference>
<gene>
    <name evidence="1" type="ORF">CDAR_186551</name>
</gene>
<accession>A0AAV4VTC6</accession>
<proteinExistence type="predicted"/>
<organism evidence="1 2">
    <name type="scientific">Caerostris darwini</name>
    <dbReference type="NCBI Taxonomy" id="1538125"/>
    <lineage>
        <taxon>Eukaryota</taxon>
        <taxon>Metazoa</taxon>
        <taxon>Ecdysozoa</taxon>
        <taxon>Arthropoda</taxon>
        <taxon>Chelicerata</taxon>
        <taxon>Arachnida</taxon>
        <taxon>Araneae</taxon>
        <taxon>Araneomorphae</taxon>
        <taxon>Entelegynae</taxon>
        <taxon>Araneoidea</taxon>
        <taxon>Araneidae</taxon>
        <taxon>Caerostris</taxon>
    </lineage>
</organism>
<comment type="caution">
    <text evidence="1">The sequence shown here is derived from an EMBL/GenBank/DDBJ whole genome shotgun (WGS) entry which is preliminary data.</text>
</comment>
<evidence type="ECO:0000313" key="1">
    <source>
        <dbReference type="EMBL" id="GIY73642.1"/>
    </source>
</evidence>
<protein>
    <submittedName>
        <fullName evidence="1">Uncharacterized protein</fullName>
    </submittedName>
</protein>
<evidence type="ECO:0000313" key="2">
    <source>
        <dbReference type="Proteomes" id="UP001054837"/>
    </source>
</evidence>